<proteinExistence type="predicted"/>
<evidence type="ECO:0000313" key="1">
    <source>
        <dbReference type="EMBL" id="DAE10910.1"/>
    </source>
</evidence>
<reference evidence="1" key="1">
    <citation type="journal article" date="2021" name="Proc. Natl. Acad. Sci. U.S.A.">
        <title>A Catalog of Tens of Thousands of Viruses from Human Metagenomes Reveals Hidden Associations with Chronic Diseases.</title>
        <authorList>
            <person name="Tisza M.J."/>
            <person name="Buck C.B."/>
        </authorList>
    </citation>
    <scope>NUCLEOTIDE SEQUENCE</scope>
    <source>
        <strain evidence="1">Ctg0K17</strain>
    </source>
</reference>
<sequence>MIEIKRMKSEAGYSNCFELLFHLKDYIPTAFFEQHEDGAGAELYFYISLFYKFGIFDCKQEHYHQSIWSTEYDCVYNGVSFSMVYDEDYDFITFAVLPRNIKHIAMIADRIKFLVETEGMKLELKTDPHAQGSENE</sequence>
<name>A0A8S5PV12_9CAUD</name>
<dbReference type="EMBL" id="BK015522">
    <property type="protein sequence ID" value="DAE10910.1"/>
    <property type="molecule type" value="Genomic_DNA"/>
</dbReference>
<organism evidence="1">
    <name type="scientific">Siphoviridae sp. ctg0K17</name>
    <dbReference type="NCBI Taxonomy" id="2825600"/>
    <lineage>
        <taxon>Viruses</taxon>
        <taxon>Duplodnaviria</taxon>
        <taxon>Heunggongvirae</taxon>
        <taxon>Uroviricota</taxon>
        <taxon>Caudoviricetes</taxon>
    </lineage>
</organism>
<protein>
    <submittedName>
        <fullName evidence="1">Uncharacterized protein</fullName>
    </submittedName>
</protein>
<accession>A0A8S5PV12</accession>